<evidence type="ECO:0000313" key="2">
    <source>
        <dbReference type="Proteomes" id="UP000003773"/>
    </source>
</evidence>
<protein>
    <submittedName>
        <fullName evidence="1">Uncharacterized protein</fullName>
    </submittedName>
</protein>
<comment type="caution">
    <text evidence="1">The sequence shown here is derived from an EMBL/GenBank/DDBJ whole genome shotgun (WGS) entry which is preliminary data.</text>
</comment>
<gene>
    <name evidence="1" type="ORF">BIFADO_02342</name>
</gene>
<proteinExistence type="predicted"/>
<name>A7A8Z9_BIFAD</name>
<dbReference type="HOGENOM" id="CLU_3372339_0_0_11"/>
<dbReference type="Proteomes" id="UP000003773">
    <property type="component" value="Unassembled WGS sequence"/>
</dbReference>
<dbReference type="EMBL" id="AAXD02000074">
    <property type="protein sequence ID" value="EDN82214.1"/>
    <property type="molecule type" value="Genomic_DNA"/>
</dbReference>
<organism evidence="1 2">
    <name type="scientific">Bifidobacterium adolescentis L2-32</name>
    <dbReference type="NCBI Taxonomy" id="411481"/>
    <lineage>
        <taxon>Bacteria</taxon>
        <taxon>Bacillati</taxon>
        <taxon>Actinomycetota</taxon>
        <taxon>Actinomycetes</taxon>
        <taxon>Bifidobacteriales</taxon>
        <taxon>Bifidobacteriaceae</taxon>
        <taxon>Bifidobacterium</taxon>
    </lineage>
</organism>
<sequence length="34" mass="4254">MKYVWYFLPRHCSRRSPYGERGLKYRTVHPLVEQ</sequence>
<dbReference type="AlphaFoldDB" id="A7A8Z9"/>
<reference evidence="1 2" key="1">
    <citation type="submission" date="2007-04" db="EMBL/GenBank/DDBJ databases">
        <authorList>
            <person name="Fulton L."/>
            <person name="Clifton S."/>
            <person name="Fulton B."/>
            <person name="Xu J."/>
            <person name="Minx P."/>
            <person name="Pepin K.H."/>
            <person name="Johnson M."/>
            <person name="Thiruvilangam P."/>
            <person name="Bhonagiri V."/>
            <person name="Nash W.E."/>
            <person name="Mardis E.R."/>
            <person name="Wilson R.K."/>
        </authorList>
    </citation>
    <scope>NUCLEOTIDE SEQUENCE [LARGE SCALE GENOMIC DNA]</scope>
    <source>
        <strain evidence="1 2">L2-32</strain>
    </source>
</reference>
<evidence type="ECO:0000313" key="1">
    <source>
        <dbReference type="EMBL" id="EDN82214.1"/>
    </source>
</evidence>
<accession>A7A8Z9</accession>
<reference evidence="1 2" key="2">
    <citation type="submission" date="2007-05" db="EMBL/GenBank/DDBJ databases">
        <title>Draft genome sequence of Bifidobacterium adolescentis (L2-32).</title>
        <authorList>
            <person name="Sudarsanam P."/>
            <person name="Ley R."/>
            <person name="Guruge J."/>
            <person name="Turnbaugh P.J."/>
            <person name="Mahowald M."/>
            <person name="Liep D."/>
            <person name="Gordon J."/>
        </authorList>
    </citation>
    <scope>NUCLEOTIDE SEQUENCE [LARGE SCALE GENOMIC DNA]</scope>
    <source>
        <strain evidence="1 2">L2-32</strain>
    </source>
</reference>